<accession>A0ACB8TTF7</accession>
<name>A0ACB8TTF7_9APHY</name>
<dbReference type="Proteomes" id="UP001055072">
    <property type="component" value="Unassembled WGS sequence"/>
</dbReference>
<reference evidence="1" key="1">
    <citation type="journal article" date="2021" name="Environ. Microbiol.">
        <title>Gene family expansions and transcriptome signatures uncover fungal adaptations to wood decay.</title>
        <authorList>
            <person name="Hage H."/>
            <person name="Miyauchi S."/>
            <person name="Viragh M."/>
            <person name="Drula E."/>
            <person name="Min B."/>
            <person name="Chaduli D."/>
            <person name="Navarro D."/>
            <person name="Favel A."/>
            <person name="Norest M."/>
            <person name="Lesage-Meessen L."/>
            <person name="Balint B."/>
            <person name="Merenyi Z."/>
            <person name="de Eugenio L."/>
            <person name="Morin E."/>
            <person name="Martinez A.T."/>
            <person name="Baldrian P."/>
            <person name="Stursova M."/>
            <person name="Martinez M.J."/>
            <person name="Novotny C."/>
            <person name="Magnuson J.K."/>
            <person name="Spatafora J.W."/>
            <person name="Maurice S."/>
            <person name="Pangilinan J."/>
            <person name="Andreopoulos W."/>
            <person name="LaButti K."/>
            <person name="Hundley H."/>
            <person name="Na H."/>
            <person name="Kuo A."/>
            <person name="Barry K."/>
            <person name="Lipzen A."/>
            <person name="Henrissat B."/>
            <person name="Riley R."/>
            <person name="Ahrendt S."/>
            <person name="Nagy L.G."/>
            <person name="Grigoriev I.V."/>
            <person name="Martin F."/>
            <person name="Rosso M.N."/>
        </authorList>
    </citation>
    <scope>NUCLEOTIDE SEQUENCE</scope>
    <source>
        <strain evidence="1">CBS 384.51</strain>
    </source>
</reference>
<evidence type="ECO:0000313" key="1">
    <source>
        <dbReference type="EMBL" id="KAI0085362.1"/>
    </source>
</evidence>
<comment type="caution">
    <text evidence="1">The sequence shown here is derived from an EMBL/GenBank/DDBJ whole genome shotgun (WGS) entry which is preliminary data.</text>
</comment>
<organism evidence="1 2">
    <name type="scientific">Irpex rosettiformis</name>
    <dbReference type="NCBI Taxonomy" id="378272"/>
    <lineage>
        <taxon>Eukaryota</taxon>
        <taxon>Fungi</taxon>
        <taxon>Dikarya</taxon>
        <taxon>Basidiomycota</taxon>
        <taxon>Agaricomycotina</taxon>
        <taxon>Agaricomycetes</taxon>
        <taxon>Polyporales</taxon>
        <taxon>Irpicaceae</taxon>
        <taxon>Irpex</taxon>
    </lineage>
</organism>
<protein>
    <submittedName>
        <fullName evidence="1">Uncharacterized protein</fullName>
    </submittedName>
</protein>
<sequence length="333" mass="37542">MKHHLASTEHPISQLVAKGEEKAKEWVHTGLDMLKRMRADVSSHLPKRHPSEPSALVDFVKSRTHDIKRPMEYVQTMLSQHLHVLQLPLLSYELRQGLAETMMPGLKPYATVHEPINLVLALKFVEPIARGKDGMDLSEMGKEREVEEITRALMLTRNAARLIDYEELPNAWKSNAFMTRGYSSSRLQPLYHLRLHQHAVALHEAGYVLRLPLRVKDVVLPPGYHPFDIPHRSTHSRFAYGTRQPRKEVPILKKSAEGELLMPDVKRADSSVSFGQLSLNRQGSGASVIHPGLMKIESTNSSGVADDDLADEAMSLDFKPRKSKSPPMSATPW</sequence>
<gene>
    <name evidence="1" type="ORF">BDY19DRAFT_996895</name>
</gene>
<dbReference type="EMBL" id="MU274932">
    <property type="protein sequence ID" value="KAI0085362.1"/>
    <property type="molecule type" value="Genomic_DNA"/>
</dbReference>
<evidence type="ECO:0000313" key="2">
    <source>
        <dbReference type="Proteomes" id="UP001055072"/>
    </source>
</evidence>
<keyword evidence="2" id="KW-1185">Reference proteome</keyword>
<proteinExistence type="predicted"/>